<evidence type="ECO:0000313" key="6">
    <source>
        <dbReference type="Proteomes" id="UP000545490"/>
    </source>
</evidence>
<dbReference type="GO" id="GO:1903805">
    <property type="term" value="P:L-valine import across plasma membrane"/>
    <property type="evidence" value="ECO:0007669"/>
    <property type="project" value="TreeGrafter"/>
</dbReference>
<dbReference type="SMART" id="SM00382">
    <property type="entry name" value="AAA"/>
    <property type="match status" value="1"/>
</dbReference>
<dbReference type="PANTHER" id="PTHR45772:SF7">
    <property type="entry name" value="AMINO ACID ABC TRANSPORTER ATP-BINDING PROTEIN"/>
    <property type="match status" value="1"/>
</dbReference>
<dbReference type="GO" id="GO:0005886">
    <property type="term" value="C:plasma membrane"/>
    <property type="evidence" value="ECO:0007669"/>
    <property type="project" value="TreeGrafter"/>
</dbReference>
<dbReference type="GO" id="GO:0016887">
    <property type="term" value="F:ATP hydrolysis activity"/>
    <property type="evidence" value="ECO:0007669"/>
    <property type="project" value="InterPro"/>
</dbReference>
<dbReference type="Gene3D" id="3.40.50.300">
    <property type="entry name" value="P-loop containing nucleotide triphosphate hydrolases"/>
    <property type="match status" value="1"/>
</dbReference>
<dbReference type="PROSITE" id="PS50893">
    <property type="entry name" value="ABC_TRANSPORTER_2"/>
    <property type="match status" value="1"/>
</dbReference>
<dbReference type="PANTHER" id="PTHR45772">
    <property type="entry name" value="CONSERVED COMPONENT OF ABC TRANSPORTER FOR NATURAL AMINO ACIDS-RELATED"/>
    <property type="match status" value="1"/>
</dbReference>
<evidence type="ECO:0000256" key="2">
    <source>
        <dbReference type="ARBA" id="ARBA00022741"/>
    </source>
</evidence>
<reference evidence="5 6" key="1">
    <citation type="submission" date="2020-08" db="EMBL/GenBank/DDBJ databases">
        <title>Genomic Encyclopedia of Type Strains, Phase IV (KMG-IV): sequencing the most valuable type-strain genomes for metagenomic binning, comparative biology and taxonomic classification.</title>
        <authorList>
            <person name="Goeker M."/>
        </authorList>
    </citation>
    <scope>NUCLEOTIDE SEQUENCE [LARGE SCALE GENOMIC DNA]</scope>
    <source>
        <strain evidence="5 6">DSM 19331</strain>
    </source>
</reference>
<proteinExistence type="predicted"/>
<dbReference type="CDD" id="cd03219">
    <property type="entry name" value="ABC_Mj1267_LivG_branched"/>
    <property type="match status" value="1"/>
</dbReference>
<dbReference type="GO" id="GO:0005304">
    <property type="term" value="F:L-valine transmembrane transporter activity"/>
    <property type="evidence" value="ECO:0007669"/>
    <property type="project" value="TreeGrafter"/>
</dbReference>
<keyword evidence="3 5" id="KW-0067">ATP-binding</keyword>
<sequence length="253" mass="26462">MMAASDAMRALTVENVVKSYGGPIVLDGVSLAIDPGKILGIIGPNGSGKTTLFSVISGAFTPSSGKIFLAGRDVTALGASARAIAGIGRTFQVPQTFSHMSVYENVLVAAEFAAGLKGREGEEAAFQALKVCGLESRGNLVAGTLPLLDRKRLELARALATKPSVLLLDEIAGGLTDDEAADVARIIKALAASGIAVIWIEHLVHVLTHAADELAVLGEGRIIAQGEPHETMRTPKVRQIYLGMEPDIDDLDQ</sequence>
<protein>
    <submittedName>
        <fullName evidence="5">Branched-chain amino acid transport system ATP-binding protein</fullName>
    </submittedName>
</protein>
<dbReference type="GO" id="GO:0042941">
    <property type="term" value="P:D-alanine transmembrane transport"/>
    <property type="evidence" value="ECO:0007669"/>
    <property type="project" value="TreeGrafter"/>
</dbReference>
<dbReference type="InterPro" id="IPR051120">
    <property type="entry name" value="ABC_AA/LPS_Transport"/>
</dbReference>
<evidence type="ECO:0000256" key="1">
    <source>
        <dbReference type="ARBA" id="ARBA00022448"/>
    </source>
</evidence>
<dbReference type="GO" id="GO:1903806">
    <property type="term" value="P:L-isoleucine import across plasma membrane"/>
    <property type="evidence" value="ECO:0007669"/>
    <property type="project" value="TreeGrafter"/>
</dbReference>
<dbReference type="GO" id="GO:0015192">
    <property type="term" value="F:L-phenylalanine transmembrane transporter activity"/>
    <property type="evidence" value="ECO:0007669"/>
    <property type="project" value="TreeGrafter"/>
</dbReference>
<dbReference type="InterPro" id="IPR003593">
    <property type="entry name" value="AAA+_ATPase"/>
</dbReference>
<dbReference type="GO" id="GO:0005524">
    <property type="term" value="F:ATP binding"/>
    <property type="evidence" value="ECO:0007669"/>
    <property type="project" value="UniProtKB-KW"/>
</dbReference>
<keyword evidence="2" id="KW-0547">Nucleotide-binding</keyword>
<dbReference type="InterPro" id="IPR027417">
    <property type="entry name" value="P-loop_NTPase"/>
</dbReference>
<dbReference type="Proteomes" id="UP000545490">
    <property type="component" value="Unassembled WGS sequence"/>
</dbReference>
<feature type="domain" description="ABC transporter" evidence="4">
    <location>
        <begin position="11"/>
        <end position="244"/>
    </location>
</feature>
<organism evidence="5 6">
    <name type="scientific">Rhizobium fabae</name>
    <dbReference type="NCBI Taxonomy" id="573179"/>
    <lineage>
        <taxon>Bacteria</taxon>
        <taxon>Pseudomonadati</taxon>
        <taxon>Pseudomonadota</taxon>
        <taxon>Alphaproteobacteria</taxon>
        <taxon>Hyphomicrobiales</taxon>
        <taxon>Rhizobiaceae</taxon>
        <taxon>Rhizobium/Agrobacterium group</taxon>
        <taxon>Rhizobium</taxon>
    </lineage>
</organism>
<accession>A0A7W6BI17</accession>
<evidence type="ECO:0000313" key="5">
    <source>
        <dbReference type="EMBL" id="MBB3919577.1"/>
    </source>
</evidence>
<dbReference type="RefSeq" id="WP_245438355.1">
    <property type="nucleotide sequence ID" value="NZ_JACIDG010000030.1"/>
</dbReference>
<comment type="caution">
    <text evidence="5">The sequence shown here is derived from an EMBL/GenBank/DDBJ whole genome shotgun (WGS) entry which is preliminary data.</text>
</comment>
<dbReference type="SUPFAM" id="SSF52540">
    <property type="entry name" value="P-loop containing nucleoside triphosphate hydrolases"/>
    <property type="match status" value="1"/>
</dbReference>
<gene>
    <name evidence="5" type="ORF">GGQ65_006923</name>
</gene>
<dbReference type="Pfam" id="PF00005">
    <property type="entry name" value="ABC_tran"/>
    <property type="match status" value="1"/>
</dbReference>
<evidence type="ECO:0000259" key="4">
    <source>
        <dbReference type="PROSITE" id="PS50893"/>
    </source>
</evidence>
<dbReference type="AlphaFoldDB" id="A0A7W6BI17"/>
<dbReference type="GO" id="GO:0015808">
    <property type="term" value="P:L-alanine transport"/>
    <property type="evidence" value="ECO:0007669"/>
    <property type="project" value="TreeGrafter"/>
</dbReference>
<name>A0A7W6BI17_9HYPH</name>
<evidence type="ECO:0000256" key="3">
    <source>
        <dbReference type="ARBA" id="ARBA00022840"/>
    </source>
</evidence>
<dbReference type="EMBL" id="JACIDG010000030">
    <property type="protein sequence ID" value="MBB3919577.1"/>
    <property type="molecule type" value="Genomic_DNA"/>
</dbReference>
<keyword evidence="1" id="KW-0813">Transport</keyword>
<dbReference type="InterPro" id="IPR003439">
    <property type="entry name" value="ABC_transporter-like_ATP-bd"/>
</dbReference>
<dbReference type="GO" id="GO:0015188">
    <property type="term" value="F:L-isoleucine transmembrane transporter activity"/>
    <property type="evidence" value="ECO:0007669"/>
    <property type="project" value="TreeGrafter"/>
</dbReference>